<comment type="caution">
    <text evidence="1">The sequence shown here is derived from an EMBL/GenBank/DDBJ whole genome shotgun (WGS) entry which is preliminary data.</text>
</comment>
<accession>A0A8X6TPS3</accession>
<gene>
    <name evidence="1" type="ORF">NPIL_36791</name>
</gene>
<proteinExistence type="predicted"/>
<sequence>MGEESPLDKVPILLSNGTAPQQQVLFFGEPVESRSTLVVVCDTMTSNCKWLIMCTHSLLGALVLCFRKILPSLKRHDRVEVFQLQDFPNGRSTLGIGSPHLLSLILKNVKITS</sequence>
<dbReference type="EMBL" id="BMAW01108376">
    <property type="protein sequence ID" value="GFT33623.1"/>
    <property type="molecule type" value="Genomic_DNA"/>
</dbReference>
<evidence type="ECO:0000313" key="2">
    <source>
        <dbReference type="Proteomes" id="UP000887013"/>
    </source>
</evidence>
<evidence type="ECO:0000313" key="1">
    <source>
        <dbReference type="EMBL" id="GFT33623.1"/>
    </source>
</evidence>
<organism evidence="1 2">
    <name type="scientific">Nephila pilipes</name>
    <name type="common">Giant wood spider</name>
    <name type="synonym">Nephila maculata</name>
    <dbReference type="NCBI Taxonomy" id="299642"/>
    <lineage>
        <taxon>Eukaryota</taxon>
        <taxon>Metazoa</taxon>
        <taxon>Ecdysozoa</taxon>
        <taxon>Arthropoda</taxon>
        <taxon>Chelicerata</taxon>
        <taxon>Arachnida</taxon>
        <taxon>Araneae</taxon>
        <taxon>Araneomorphae</taxon>
        <taxon>Entelegynae</taxon>
        <taxon>Araneoidea</taxon>
        <taxon>Nephilidae</taxon>
        <taxon>Nephila</taxon>
    </lineage>
</organism>
<protein>
    <submittedName>
        <fullName evidence="1">Uncharacterized protein</fullName>
    </submittedName>
</protein>
<name>A0A8X6TPS3_NEPPI</name>
<reference evidence="1" key="1">
    <citation type="submission" date="2020-08" db="EMBL/GenBank/DDBJ databases">
        <title>Multicomponent nature underlies the extraordinary mechanical properties of spider dragline silk.</title>
        <authorList>
            <person name="Kono N."/>
            <person name="Nakamura H."/>
            <person name="Mori M."/>
            <person name="Yoshida Y."/>
            <person name="Ohtoshi R."/>
            <person name="Malay A.D."/>
            <person name="Moran D.A.P."/>
            <person name="Tomita M."/>
            <person name="Numata K."/>
            <person name="Arakawa K."/>
        </authorList>
    </citation>
    <scope>NUCLEOTIDE SEQUENCE</scope>
</reference>
<keyword evidence="2" id="KW-1185">Reference proteome</keyword>
<dbReference type="AlphaFoldDB" id="A0A8X6TPS3"/>
<dbReference type="Proteomes" id="UP000887013">
    <property type="component" value="Unassembled WGS sequence"/>
</dbReference>